<keyword evidence="2 6" id="KW-0349">Heme</keyword>
<dbReference type="EMBL" id="CP011568">
    <property type="protein sequence ID" value="AKJ69653.1"/>
    <property type="molecule type" value="Genomic_DNA"/>
</dbReference>
<evidence type="ECO:0000256" key="2">
    <source>
        <dbReference type="ARBA" id="ARBA00022617"/>
    </source>
</evidence>
<dbReference type="STRING" id="445709.ABW99_16990"/>
<evidence type="ECO:0000256" key="4">
    <source>
        <dbReference type="ARBA" id="ARBA00022982"/>
    </source>
</evidence>
<evidence type="ECO:0000256" key="1">
    <source>
        <dbReference type="ARBA" id="ARBA00022448"/>
    </source>
</evidence>
<dbReference type="SUPFAM" id="SSF46626">
    <property type="entry name" value="Cytochrome c"/>
    <property type="match status" value="1"/>
</dbReference>
<dbReference type="PROSITE" id="PS51257">
    <property type="entry name" value="PROKAR_LIPOPROTEIN"/>
    <property type="match status" value="1"/>
</dbReference>
<keyword evidence="5 6" id="KW-0408">Iron</keyword>
<evidence type="ECO:0000313" key="9">
    <source>
        <dbReference type="EMBL" id="AKJ69653.1"/>
    </source>
</evidence>
<protein>
    <submittedName>
        <fullName evidence="9">Cytochrome C</fullName>
    </submittedName>
</protein>
<evidence type="ECO:0000256" key="5">
    <source>
        <dbReference type="ARBA" id="ARBA00023004"/>
    </source>
</evidence>
<reference evidence="10" key="1">
    <citation type="submission" date="2015-06" db="EMBL/GenBank/DDBJ databases">
        <authorList>
            <person name="Lim Y.L."/>
            <person name="Ee R."/>
            <person name="Yong D."/>
            <person name="How K.Y."/>
            <person name="Yin W.F."/>
            <person name="Chan K.G."/>
        </authorList>
    </citation>
    <scope>NUCLEOTIDE SEQUENCE [LARGE SCALE GENOMIC DNA]</scope>
    <source>
        <strain evidence="10">DSM 25325</strain>
    </source>
</reference>
<evidence type="ECO:0000256" key="6">
    <source>
        <dbReference type="PROSITE-ProRule" id="PRU00433"/>
    </source>
</evidence>
<proteinExistence type="predicted"/>
<dbReference type="GO" id="GO:0020037">
    <property type="term" value="F:heme binding"/>
    <property type="evidence" value="ECO:0007669"/>
    <property type="project" value="InterPro"/>
</dbReference>
<sequence length="301" mass="32267">MRQIIKRYLAGWLLAAGCALGAAQGQSRAATPAAADAGARLTISAAAHQRSWTRAQLLADPRLAPVTLDDDNFKRRMTVSAIPMASLLDGLPIPPGASATLVASDGYISHMPMGLLLTSEPDAPRAYLAVENPAAPWPQLEGHDIGPFRLVWTLPADRAHGAGASINQSYWTYSIERIEAVASPAERFPAIRPAADVPAHGAIMRGFAVFQRACFSCHSLNGAGDSHLGPDLNVPFNPVEYLGDARLARYIRNPQSLRWWPNARMPGIDRATVSDAQLRDLLAYLHHMAGRKIPAPPSPGG</sequence>
<dbReference type="PATRIC" id="fig|445709.3.peg.3591"/>
<dbReference type="InterPro" id="IPR036909">
    <property type="entry name" value="Cyt_c-like_dom_sf"/>
</dbReference>
<accession>A0A0G3ERE7</accession>
<dbReference type="PANTHER" id="PTHR37823:SF1">
    <property type="entry name" value="CYTOCHROME C-553-LIKE"/>
    <property type="match status" value="1"/>
</dbReference>
<feature type="domain" description="Cytochrome c" evidence="8">
    <location>
        <begin position="201"/>
        <end position="289"/>
    </location>
</feature>
<name>A0A0G3ERE7_9BURK</name>
<dbReference type="InterPro" id="IPR051811">
    <property type="entry name" value="Cytochrome_c550/c551-like"/>
</dbReference>
<feature type="chain" id="PRO_5002553328" evidence="7">
    <location>
        <begin position="30"/>
        <end position="301"/>
    </location>
</feature>
<keyword evidence="10" id="KW-1185">Reference proteome</keyword>
<dbReference type="OrthoDB" id="5728201at2"/>
<gene>
    <name evidence="9" type="ORF">ABW99_16990</name>
</gene>
<dbReference type="InterPro" id="IPR009056">
    <property type="entry name" value="Cyt_c-like_dom"/>
</dbReference>
<dbReference type="GO" id="GO:0046872">
    <property type="term" value="F:metal ion binding"/>
    <property type="evidence" value="ECO:0007669"/>
    <property type="project" value="UniProtKB-KW"/>
</dbReference>
<dbReference type="Proteomes" id="UP000036700">
    <property type="component" value="Chromosome"/>
</dbReference>
<evidence type="ECO:0000313" key="10">
    <source>
        <dbReference type="Proteomes" id="UP000036700"/>
    </source>
</evidence>
<dbReference type="PANTHER" id="PTHR37823">
    <property type="entry name" value="CYTOCHROME C-553-LIKE"/>
    <property type="match status" value="1"/>
</dbReference>
<dbReference type="GO" id="GO:0009055">
    <property type="term" value="F:electron transfer activity"/>
    <property type="evidence" value="ECO:0007669"/>
    <property type="project" value="InterPro"/>
</dbReference>
<dbReference type="RefSeq" id="WP_047215564.1">
    <property type="nucleotide sequence ID" value="NZ_CP011568.3"/>
</dbReference>
<dbReference type="AlphaFoldDB" id="A0A0G3ERE7"/>
<feature type="signal peptide" evidence="7">
    <location>
        <begin position="1"/>
        <end position="29"/>
    </location>
</feature>
<dbReference type="KEGG" id="ptx:ABW99_16990"/>
<dbReference type="Gene3D" id="1.10.760.10">
    <property type="entry name" value="Cytochrome c-like domain"/>
    <property type="match status" value="1"/>
</dbReference>
<keyword evidence="3 6" id="KW-0479">Metal-binding</keyword>
<dbReference type="PROSITE" id="PS51007">
    <property type="entry name" value="CYTC"/>
    <property type="match status" value="1"/>
</dbReference>
<keyword evidence="4" id="KW-0249">Electron transport</keyword>
<evidence type="ECO:0000256" key="7">
    <source>
        <dbReference type="SAM" id="SignalP"/>
    </source>
</evidence>
<evidence type="ECO:0000256" key="3">
    <source>
        <dbReference type="ARBA" id="ARBA00022723"/>
    </source>
</evidence>
<evidence type="ECO:0000259" key="8">
    <source>
        <dbReference type="PROSITE" id="PS51007"/>
    </source>
</evidence>
<keyword evidence="1" id="KW-0813">Transport</keyword>
<dbReference type="Pfam" id="PF00034">
    <property type="entry name" value="Cytochrom_C"/>
    <property type="match status" value="1"/>
</dbReference>
<keyword evidence="7" id="KW-0732">Signal</keyword>
<organism evidence="9 10">
    <name type="scientific">Pandoraea thiooxydans</name>
    <dbReference type="NCBI Taxonomy" id="445709"/>
    <lineage>
        <taxon>Bacteria</taxon>
        <taxon>Pseudomonadati</taxon>
        <taxon>Pseudomonadota</taxon>
        <taxon>Betaproteobacteria</taxon>
        <taxon>Burkholderiales</taxon>
        <taxon>Burkholderiaceae</taxon>
        <taxon>Pandoraea</taxon>
    </lineage>
</organism>